<name>Q5FRF6_GLUOX</name>
<keyword evidence="1" id="KW-0732">Signal</keyword>
<dbReference type="AlphaFoldDB" id="Q5FRF6"/>
<gene>
    <name evidence="2" type="ordered locus">GOX1279</name>
</gene>
<sequence>MLTSLRKFYFIAAIVLPNVSWASPAIQSYRTETGQYAKTFLTTPLDSANKPLVSTYKGTDGQWHALTVSQQICSLGKDGTPQICDNLTSNLIGQPLGVAALDSNGNLTGNFTGTLNGLSVSDLIGSGSVLAPISSALLTVSPQTVSGEEPLLNAGRFPVVSNVSNAADPFQSPDAFYIGGLPTQGWAADGRAANQTSRPGSLVVAGQPWGPFNAATLESLLMGAGVDAQNGVCATDWRNGAGHICGADGVAQYIGVTNVQAMIVGNVSGFTATSVVLKTPLTANQIAQLRVGMYITTNEVNATTLPTMEHDSWNNLKLPKQNYYVGVISGWSSDGTTITVSGWDIPAASSHPSGQVPGSIPGDALDTWSSNYGYPVVFIGNPNNGSGRNEYLDYKGYNAGDDPTGATQAVGNATATAHSLTGDEMDLRYWATRPNEVHLDGVTVSIASDAGGIGRAGLSQDSYAMALSGDIHNLLILDGPDDGNIIEGHSFYLHGQEGVSTAGSRPIQTLFGFTGEVDGDSSYNLMGWLKKDVSTTNGINGASFHLGIVANGYANTLDPSQNGLGEIVWNHNGTNQGGISLCGGSGACTLDVAYGGILTTSGQVNAQQPIAMLNGKGLQFMPSDNDGYSYWYAPPSVGGLTLSAKTYQGGDASITGYNGTFTGAAQVTGDVTAGGTVLGKGGVSVGNGQSLILFPSTTGDYSYLTGTSATQISAKTSVGGDADISGHMFKENLVTPASSSSACEAGQFTDDANYHYVCISTNTWKRVALSSF</sequence>
<accession>Q5FRF6</accession>
<dbReference type="eggNOG" id="ENOG502ZI6J">
    <property type="taxonomic scope" value="Bacteria"/>
</dbReference>
<protein>
    <submittedName>
        <fullName evidence="2">Uncharacterized protein</fullName>
    </submittedName>
</protein>
<feature type="chain" id="PRO_5004256848" evidence="1">
    <location>
        <begin position="23"/>
        <end position="772"/>
    </location>
</feature>
<dbReference type="KEGG" id="gox:GOX1279"/>
<keyword evidence="3" id="KW-1185">Reference proteome</keyword>
<proteinExistence type="predicted"/>
<dbReference type="RefSeq" id="WP_011252832.1">
    <property type="nucleotide sequence ID" value="NC_006677.1"/>
</dbReference>
<dbReference type="EMBL" id="CP000009">
    <property type="protein sequence ID" value="AAW61040.1"/>
    <property type="molecule type" value="Genomic_DNA"/>
</dbReference>
<organism evidence="2 3">
    <name type="scientific">Gluconobacter oxydans (strain 621H)</name>
    <name type="common">Gluconobacter suboxydans</name>
    <dbReference type="NCBI Taxonomy" id="290633"/>
    <lineage>
        <taxon>Bacteria</taxon>
        <taxon>Pseudomonadati</taxon>
        <taxon>Pseudomonadota</taxon>
        <taxon>Alphaproteobacteria</taxon>
        <taxon>Acetobacterales</taxon>
        <taxon>Acetobacteraceae</taxon>
        <taxon>Gluconobacter</taxon>
    </lineage>
</organism>
<evidence type="ECO:0000256" key="1">
    <source>
        <dbReference type="SAM" id="SignalP"/>
    </source>
</evidence>
<dbReference type="Proteomes" id="UP000006375">
    <property type="component" value="Chromosome"/>
</dbReference>
<dbReference type="HOGENOM" id="CLU_388711_0_0_5"/>
<feature type="signal peptide" evidence="1">
    <location>
        <begin position="1"/>
        <end position="22"/>
    </location>
</feature>
<evidence type="ECO:0000313" key="3">
    <source>
        <dbReference type="Proteomes" id="UP000006375"/>
    </source>
</evidence>
<reference evidence="2 3" key="1">
    <citation type="journal article" date="2005" name="Nat. Biotechnol.">
        <title>Complete genome sequence of the acetic acid bacterium Gluconobacter oxydans.</title>
        <authorList>
            <person name="Prust C."/>
            <person name="Hoffmeister M."/>
            <person name="Liesegang H."/>
            <person name="Wiezer A."/>
            <person name="Fricke W.F."/>
            <person name="Ehrenreich A."/>
            <person name="Gottschalk G."/>
            <person name="Deppenmeier U."/>
        </authorList>
    </citation>
    <scope>NUCLEOTIDE SEQUENCE [LARGE SCALE GENOMIC DNA]</scope>
    <source>
        <strain evidence="2 3">621H</strain>
    </source>
</reference>
<evidence type="ECO:0000313" key="2">
    <source>
        <dbReference type="EMBL" id="AAW61040.1"/>
    </source>
</evidence>